<dbReference type="PROSITE" id="PS50928">
    <property type="entry name" value="ABC_TM1"/>
    <property type="match status" value="1"/>
</dbReference>
<comment type="similarity">
    <text evidence="6">Belongs to the binding-protein-dependent transport system permease family.</text>
</comment>
<evidence type="ECO:0000313" key="10">
    <source>
        <dbReference type="Proteomes" id="UP001501447"/>
    </source>
</evidence>
<feature type="compositionally biased region" description="Gly residues" evidence="7">
    <location>
        <begin position="254"/>
        <end position="276"/>
    </location>
</feature>
<accession>A0ABN3PXE7</accession>
<feature type="compositionally biased region" description="Gly residues" evidence="7">
    <location>
        <begin position="293"/>
        <end position="309"/>
    </location>
</feature>
<dbReference type="InterPro" id="IPR035906">
    <property type="entry name" value="MetI-like_sf"/>
</dbReference>
<keyword evidence="10" id="KW-1185">Reference proteome</keyword>
<proteinExistence type="inferred from homology"/>
<evidence type="ECO:0000256" key="7">
    <source>
        <dbReference type="SAM" id="MobiDB-lite"/>
    </source>
</evidence>
<dbReference type="InterPro" id="IPR000515">
    <property type="entry name" value="MetI-like"/>
</dbReference>
<organism evidence="9 10">
    <name type="scientific">Streptomyces axinellae</name>
    <dbReference type="NCBI Taxonomy" id="552788"/>
    <lineage>
        <taxon>Bacteria</taxon>
        <taxon>Bacillati</taxon>
        <taxon>Actinomycetota</taxon>
        <taxon>Actinomycetes</taxon>
        <taxon>Kitasatosporales</taxon>
        <taxon>Streptomycetaceae</taxon>
        <taxon>Streptomyces</taxon>
    </lineage>
</organism>
<evidence type="ECO:0000259" key="8">
    <source>
        <dbReference type="PROSITE" id="PS50928"/>
    </source>
</evidence>
<name>A0ABN3PXE7_9ACTN</name>
<keyword evidence="2 6" id="KW-0813">Transport</keyword>
<feature type="transmembrane region" description="Helical" evidence="6">
    <location>
        <begin position="74"/>
        <end position="93"/>
    </location>
</feature>
<dbReference type="PANTHER" id="PTHR30177:SF4">
    <property type="entry name" value="OSMOPROTECTANT IMPORT PERMEASE PROTEIN OSMW"/>
    <property type="match status" value="1"/>
</dbReference>
<dbReference type="Gene3D" id="1.10.3720.10">
    <property type="entry name" value="MetI-like"/>
    <property type="match status" value="1"/>
</dbReference>
<dbReference type="SUPFAM" id="SSF161098">
    <property type="entry name" value="MetI-like"/>
    <property type="match status" value="1"/>
</dbReference>
<keyword evidence="3 6" id="KW-0812">Transmembrane</keyword>
<feature type="transmembrane region" description="Helical" evidence="6">
    <location>
        <begin position="99"/>
        <end position="117"/>
    </location>
</feature>
<dbReference type="Pfam" id="PF00528">
    <property type="entry name" value="BPD_transp_1"/>
    <property type="match status" value="1"/>
</dbReference>
<keyword evidence="4 6" id="KW-1133">Transmembrane helix</keyword>
<dbReference type="Proteomes" id="UP001501447">
    <property type="component" value="Unassembled WGS sequence"/>
</dbReference>
<feature type="transmembrane region" description="Helical" evidence="6">
    <location>
        <begin position="153"/>
        <end position="181"/>
    </location>
</feature>
<comment type="subcellular location">
    <subcellularLocation>
        <location evidence="6">Cell membrane</location>
        <topology evidence="6">Multi-pass membrane protein</topology>
    </subcellularLocation>
    <subcellularLocation>
        <location evidence="1">Membrane</location>
        <topology evidence="1">Multi-pass membrane protein</topology>
    </subcellularLocation>
</comment>
<evidence type="ECO:0000256" key="5">
    <source>
        <dbReference type="ARBA" id="ARBA00023136"/>
    </source>
</evidence>
<feature type="compositionally biased region" description="Basic and acidic residues" evidence="7">
    <location>
        <begin position="238"/>
        <end position="248"/>
    </location>
</feature>
<feature type="region of interest" description="Disordered" evidence="7">
    <location>
        <begin position="233"/>
        <end position="309"/>
    </location>
</feature>
<dbReference type="InterPro" id="IPR051204">
    <property type="entry name" value="ABC_transp_perm/SBD"/>
</dbReference>
<feature type="transmembrane region" description="Helical" evidence="6">
    <location>
        <begin position="42"/>
        <end position="62"/>
    </location>
</feature>
<evidence type="ECO:0000256" key="4">
    <source>
        <dbReference type="ARBA" id="ARBA00022989"/>
    </source>
</evidence>
<reference evidence="9 10" key="1">
    <citation type="journal article" date="2019" name="Int. J. Syst. Evol. Microbiol.">
        <title>The Global Catalogue of Microorganisms (GCM) 10K type strain sequencing project: providing services to taxonomists for standard genome sequencing and annotation.</title>
        <authorList>
            <consortium name="The Broad Institute Genomics Platform"/>
            <consortium name="The Broad Institute Genome Sequencing Center for Infectious Disease"/>
            <person name="Wu L."/>
            <person name="Ma J."/>
        </authorList>
    </citation>
    <scope>NUCLEOTIDE SEQUENCE [LARGE SCALE GENOMIC DNA]</scope>
    <source>
        <strain evidence="9 10">JCM 16373</strain>
    </source>
</reference>
<feature type="domain" description="ABC transmembrane type-1" evidence="8">
    <location>
        <begin position="39"/>
        <end position="218"/>
    </location>
</feature>
<dbReference type="PANTHER" id="PTHR30177">
    <property type="entry name" value="GLYCINE BETAINE/L-PROLINE TRANSPORT SYSTEM PERMEASE PROTEIN PROW"/>
    <property type="match status" value="1"/>
</dbReference>
<evidence type="ECO:0000256" key="1">
    <source>
        <dbReference type="ARBA" id="ARBA00004141"/>
    </source>
</evidence>
<comment type="caution">
    <text evidence="9">The sequence shown here is derived from an EMBL/GenBank/DDBJ whole genome shotgun (WGS) entry which is preliminary data.</text>
</comment>
<sequence length="309" mass="31075">MTGVSSSTAAGGPGGCLAANDWLCGEYLRTRQSELIDATVEHVWITASSIVIAIVIALPLAVAARRWRAARGPALGVTTVLYTIPSLAMFALLLPFFGLSAAVVVTGLVLYSLTVLVRNLLAGLDSVPDEATEAARGMGYGPGRLLFEVELPLALPAMLAGVRIATVTAVSLTTVGAIVGYGGLGNLIYDGMESFFKAQVLTASAICVVLAIVADVLLLCLQRALTPWTRAVKRERRGRGDPAARAAKDTGSGPEDGGGSGPGSGPDGGGSGGPIGGDRATGAPTTDSRAADGGTGRGGPFGLAGKTTG</sequence>
<dbReference type="CDD" id="cd06261">
    <property type="entry name" value="TM_PBP2"/>
    <property type="match status" value="1"/>
</dbReference>
<feature type="transmembrane region" description="Helical" evidence="6">
    <location>
        <begin position="201"/>
        <end position="221"/>
    </location>
</feature>
<gene>
    <name evidence="9" type="ORF">GCM10009863_20270</name>
</gene>
<protein>
    <recommendedName>
        <fullName evidence="8">ABC transmembrane type-1 domain-containing protein</fullName>
    </recommendedName>
</protein>
<evidence type="ECO:0000256" key="3">
    <source>
        <dbReference type="ARBA" id="ARBA00022692"/>
    </source>
</evidence>
<dbReference type="EMBL" id="BAAARJ010000005">
    <property type="protein sequence ID" value="GAA2606752.1"/>
    <property type="molecule type" value="Genomic_DNA"/>
</dbReference>
<evidence type="ECO:0000256" key="6">
    <source>
        <dbReference type="RuleBase" id="RU363032"/>
    </source>
</evidence>
<evidence type="ECO:0000313" key="9">
    <source>
        <dbReference type="EMBL" id="GAA2606752.1"/>
    </source>
</evidence>
<keyword evidence="5 6" id="KW-0472">Membrane</keyword>
<evidence type="ECO:0000256" key="2">
    <source>
        <dbReference type="ARBA" id="ARBA00022448"/>
    </source>
</evidence>